<dbReference type="PROSITE" id="PS51257">
    <property type="entry name" value="PROKAR_LIPOPROTEIN"/>
    <property type="match status" value="1"/>
</dbReference>
<accession>A0A158CDY1</accession>
<evidence type="ECO:0000313" key="2">
    <source>
        <dbReference type="EMBL" id="SAK79727.1"/>
    </source>
</evidence>
<dbReference type="AlphaFoldDB" id="A0A158CDY1"/>
<reference evidence="2" key="1">
    <citation type="submission" date="2016-01" db="EMBL/GenBank/DDBJ databases">
        <authorList>
            <person name="Peeters C."/>
        </authorList>
    </citation>
    <scope>NUCLEOTIDE SEQUENCE [LARGE SCALE GENOMIC DNA]</scope>
    <source>
        <strain evidence="2">LMG 29318</strain>
    </source>
</reference>
<evidence type="ECO:0000256" key="1">
    <source>
        <dbReference type="SAM" id="SignalP"/>
    </source>
</evidence>
<evidence type="ECO:0000313" key="3">
    <source>
        <dbReference type="Proteomes" id="UP000054870"/>
    </source>
</evidence>
<dbReference type="RefSeq" id="WP_061126611.1">
    <property type="nucleotide sequence ID" value="NZ_FCOF02000027.1"/>
</dbReference>
<name>A0A158CDY1_9BURK</name>
<protein>
    <recommendedName>
        <fullName evidence="4">Lipoprotein</fullName>
    </recommendedName>
</protein>
<feature type="signal peptide" evidence="1">
    <location>
        <begin position="1"/>
        <end position="16"/>
    </location>
</feature>
<dbReference type="EMBL" id="FCOF02000027">
    <property type="protein sequence ID" value="SAK79727.1"/>
    <property type="molecule type" value="Genomic_DNA"/>
</dbReference>
<sequence length="256" mass="26443">MKLLQKLMLLALPILAACGGGGSDDKTCVSDLSNLTKTCVPTTSHALPEGIWYGAVNSSQSVAAQTIVLENGQYFSIFTRGGSFVWLIEGIMSATDGAFTDSATNGFHSLGAIRGGSLTGNFTAKSTLSATTSLFVSPDTTATSFNGNYNSTYDTPISINDVARTWTSAAGVSPASTITFAADGTARGVQIACTFTGTFKPRASGKHLLDGTLNFTGTACSLANVSMSVEATVVNGQLTVVGVTPQRDQAFYLSAQ</sequence>
<organism evidence="2 3">
    <name type="scientific">Caballeronia catudaia</name>
    <dbReference type="NCBI Taxonomy" id="1777136"/>
    <lineage>
        <taxon>Bacteria</taxon>
        <taxon>Pseudomonadati</taxon>
        <taxon>Pseudomonadota</taxon>
        <taxon>Betaproteobacteria</taxon>
        <taxon>Burkholderiales</taxon>
        <taxon>Burkholderiaceae</taxon>
        <taxon>Caballeronia</taxon>
    </lineage>
</organism>
<proteinExistence type="predicted"/>
<gene>
    <name evidence="2" type="ORF">AWB75_04861</name>
</gene>
<feature type="chain" id="PRO_5007622895" description="Lipoprotein" evidence="1">
    <location>
        <begin position="17"/>
        <end position="256"/>
    </location>
</feature>
<dbReference type="OrthoDB" id="9791183at2"/>
<evidence type="ECO:0008006" key="4">
    <source>
        <dbReference type="Google" id="ProtNLM"/>
    </source>
</evidence>
<dbReference type="Proteomes" id="UP000054870">
    <property type="component" value="Unassembled WGS sequence"/>
</dbReference>
<keyword evidence="3" id="KW-1185">Reference proteome</keyword>
<comment type="caution">
    <text evidence="2">The sequence shown here is derived from an EMBL/GenBank/DDBJ whole genome shotgun (WGS) entry which is preliminary data.</text>
</comment>
<keyword evidence="1" id="KW-0732">Signal</keyword>